<keyword evidence="3" id="KW-1185">Reference proteome</keyword>
<dbReference type="Proteomes" id="UP001522868">
    <property type="component" value="Unassembled WGS sequence"/>
</dbReference>
<proteinExistence type="predicted"/>
<feature type="region of interest" description="Disordered" evidence="1">
    <location>
        <begin position="40"/>
        <end position="135"/>
    </location>
</feature>
<organism evidence="2 3">
    <name type="scientific">Streptomyces lichenis</name>
    <dbReference type="NCBI Taxonomy" id="2306967"/>
    <lineage>
        <taxon>Bacteria</taxon>
        <taxon>Bacillati</taxon>
        <taxon>Actinomycetota</taxon>
        <taxon>Actinomycetes</taxon>
        <taxon>Kitasatosporales</taxon>
        <taxon>Streptomycetaceae</taxon>
        <taxon>Streptomyces</taxon>
    </lineage>
</organism>
<name>A0ABT0I4K5_9ACTN</name>
<gene>
    <name evidence="2" type="ORF">M1O15_02260</name>
</gene>
<dbReference type="Pfam" id="PF19871">
    <property type="entry name" value="DUF6344"/>
    <property type="match status" value="1"/>
</dbReference>
<evidence type="ECO:0000256" key="1">
    <source>
        <dbReference type="SAM" id="MobiDB-lite"/>
    </source>
</evidence>
<dbReference type="PROSITE" id="PS51318">
    <property type="entry name" value="TAT"/>
    <property type="match status" value="1"/>
</dbReference>
<feature type="compositionally biased region" description="Low complexity" evidence="1">
    <location>
        <begin position="40"/>
        <end position="71"/>
    </location>
</feature>
<dbReference type="InterPro" id="IPR006311">
    <property type="entry name" value="TAT_signal"/>
</dbReference>
<evidence type="ECO:0000313" key="2">
    <source>
        <dbReference type="EMBL" id="MCK8676258.1"/>
    </source>
</evidence>
<comment type="caution">
    <text evidence="2">The sequence shown here is derived from an EMBL/GenBank/DDBJ whole genome shotgun (WGS) entry which is preliminary data.</text>
</comment>
<dbReference type="RefSeq" id="WP_248631447.1">
    <property type="nucleotide sequence ID" value="NZ_JALPTH010000002.1"/>
</dbReference>
<evidence type="ECO:0000313" key="3">
    <source>
        <dbReference type="Proteomes" id="UP001522868"/>
    </source>
</evidence>
<reference evidence="2 3" key="1">
    <citation type="submission" date="2022-04" db="EMBL/GenBank/DDBJ databases">
        <title>Streptomyces sp. nov. LCR6-01 isolated from Lichen of Dirinaria sp.</title>
        <authorList>
            <person name="Kanchanasin P."/>
            <person name="Tanasupawat S."/>
            <person name="Phongsopitanun W."/>
        </authorList>
    </citation>
    <scope>NUCLEOTIDE SEQUENCE [LARGE SCALE GENOMIC DNA]</scope>
    <source>
        <strain evidence="2 3">LCR6-01</strain>
    </source>
</reference>
<accession>A0ABT0I4K5</accession>
<feature type="compositionally biased region" description="Polar residues" evidence="1">
    <location>
        <begin position="91"/>
        <end position="107"/>
    </location>
</feature>
<dbReference type="InterPro" id="IPR045925">
    <property type="entry name" value="DUF6344"/>
</dbReference>
<sequence length="156" mass="15516">MAATTKAAQFWTAFLTLLSAILSPVLSAVGLTRRSAITGGAVTTGAPTAPATAEAAVAEPRPEGGTTAPPRGADRRADALTPVDMRLGRTASGSASTSCVPSASAGSPGTRDRSLPPTIKQRIRAEAHGSSPSVRHLPAVAPLPAGMDLADLALAA</sequence>
<dbReference type="EMBL" id="JALPTH010000002">
    <property type="protein sequence ID" value="MCK8676258.1"/>
    <property type="molecule type" value="Genomic_DNA"/>
</dbReference>
<protein>
    <submittedName>
        <fullName evidence="2">DUF6344 domain-containing protein</fullName>
    </submittedName>
</protein>